<proteinExistence type="inferred from homology"/>
<keyword evidence="1 3" id="KW-0646">Protease inhibitor</keyword>
<keyword evidence="2 3" id="KW-0789">Thiol protease inhibitor</keyword>
<dbReference type="Proteomes" id="UP001157006">
    <property type="component" value="Chromosome 5"/>
</dbReference>
<dbReference type="InterPro" id="IPR027214">
    <property type="entry name" value="Cystatin"/>
</dbReference>
<dbReference type="PROSITE" id="PS00287">
    <property type="entry name" value="CYSTATIN"/>
    <property type="match status" value="1"/>
</dbReference>
<keyword evidence="3" id="KW-0732">Signal</keyword>
<name>A0AAV1AUC1_VICFA</name>
<protein>
    <recommendedName>
        <fullName evidence="3">Cysteine proteinase inhibitor</fullName>
    </recommendedName>
</protein>
<comment type="similarity">
    <text evidence="3">Belongs to the cystatin family. Phytocystatin subfamily.</text>
</comment>
<feature type="chain" id="PRO_5043101676" description="Cysteine proteinase inhibitor" evidence="3">
    <location>
        <begin position="27"/>
        <end position="235"/>
    </location>
</feature>
<keyword evidence="6" id="KW-1185">Reference proteome</keyword>
<dbReference type="PANTHER" id="PTHR11413">
    <property type="entry name" value="CYSTATIN FAMILY MEMBER"/>
    <property type="match status" value="1"/>
</dbReference>
<dbReference type="Pfam" id="PF16845">
    <property type="entry name" value="SQAPI"/>
    <property type="match status" value="1"/>
</dbReference>
<dbReference type="PANTHER" id="PTHR11413:SF110">
    <property type="entry name" value="CYSTEINE PROTEINASE INHIBITOR 6"/>
    <property type="match status" value="1"/>
</dbReference>
<evidence type="ECO:0000313" key="6">
    <source>
        <dbReference type="Proteomes" id="UP001157006"/>
    </source>
</evidence>
<dbReference type="AlphaFoldDB" id="A0AAV1AUC1"/>
<dbReference type="InterPro" id="IPR000010">
    <property type="entry name" value="Cystatin_dom"/>
</dbReference>
<dbReference type="InterPro" id="IPR018073">
    <property type="entry name" value="Prot_inh_cystat_CS"/>
</dbReference>
<evidence type="ECO:0000313" key="5">
    <source>
        <dbReference type="EMBL" id="CAI8613774.1"/>
    </source>
</evidence>
<dbReference type="SUPFAM" id="SSF54403">
    <property type="entry name" value="Cystatin/monellin"/>
    <property type="match status" value="2"/>
</dbReference>
<dbReference type="GO" id="GO:0004869">
    <property type="term" value="F:cysteine-type endopeptidase inhibitor activity"/>
    <property type="evidence" value="ECO:0007669"/>
    <property type="project" value="UniProtKB-KW"/>
</dbReference>
<reference evidence="5 6" key="1">
    <citation type="submission" date="2023-01" db="EMBL/GenBank/DDBJ databases">
        <authorList>
            <person name="Kreplak J."/>
        </authorList>
    </citation>
    <scope>NUCLEOTIDE SEQUENCE [LARGE SCALE GENOMIC DNA]</scope>
</reference>
<feature type="domain" description="Cystatin" evidence="4">
    <location>
        <begin position="38"/>
        <end position="126"/>
    </location>
</feature>
<accession>A0AAV1AUC1</accession>
<evidence type="ECO:0000256" key="1">
    <source>
        <dbReference type="ARBA" id="ARBA00022690"/>
    </source>
</evidence>
<dbReference type="Gene3D" id="3.10.450.10">
    <property type="match status" value="2"/>
</dbReference>
<dbReference type="InterPro" id="IPR046350">
    <property type="entry name" value="Cystatin_sf"/>
</dbReference>
<gene>
    <name evidence="5" type="ORF">VFH_V096760</name>
</gene>
<dbReference type="CDD" id="cd00042">
    <property type="entry name" value="CY"/>
    <property type="match status" value="1"/>
</dbReference>
<evidence type="ECO:0000259" key="4">
    <source>
        <dbReference type="SMART" id="SM00043"/>
    </source>
</evidence>
<evidence type="ECO:0000256" key="3">
    <source>
        <dbReference type="RuleBase" id="RU362130"/>
    </source>
</evidence>
<evidence type="ECO:0000256" key="2">
    <source>
        <dbReference type="ARBA" id="ARBA00022704"/>
    </source>
</evidence>
<sequence>MKMTKFHAIFIAIFLTLFCLHDLGLCTQRHDNNNIRINKMGAGEESPNDFAEIESLARFAVQQHNNKENALLEYVKVLKAKEQVVAGKVYSLTLEAVDAGKKRIYEAKIWVKPWMNFKQLQEFKPARVISSFTSSDLGVRQEGHKLGWHEVPNHDPNVKDAANFAVKSIIRRSNSLSPYKLQDIIQAKTRAIGDHVRFDLLLKVSRGVKEERFRVEVNKKRGGRFYVNWMEQGHY</sequence>
<dbReference type="SMART" id="SM00043">
    <property type="entry name" value="CY"/>
    <property type="match status" value="1"/>
</dbReference>
<feature type="signal peptide" evidence="3">
    <location>
        <begin position="1"/>
        <end position="26"/>
    </location>
</feature>
<dbReference type="EMBL" id="OX451740">
    <property type="protein sequence ID" value="CAI8613774.1"/>
    <property type="molecule type" value="Genomic_DNA"/>
</dbReference>
<organism evidence="5 6">
    <name type="scientific">Vicia faba</name>
    <name type="common">Broad bean</name>
    <name type="synonym">Faba vulgaris</name>
    <dbReference type="NCBI Taxonomy" id="3906"/>
    <lineage>
        <taxon>Eukaryota</taxon>
        <taxon>Viridiplantae</taxon>
        <taxon>Streptophyta</taxon>
        <taxon>Embryophyta</taxon>
        <taxon>Tracheophyta</taxon>
        <taxon>Spermatophyta</taxon>
        <taxon>Magnoliopsida</taxon>
        <taxon>eudicotyledons</taxon>
        <taxon>Gunneridae</taxon>
        <taxon>Pentapetalae</taxon>
        <taxon>rosids</taxon>
        <taxon>fabids</taxon>
        <taxon>Fabales</taxon>
        <taxon>Fabaceae</taxon>
        <taxon>Papilionoideae</taxon>
        <taxon>50 kb inversion clade</taxon>
        <taxon>NPAAA clade</taxon>
        <taxon>Hologalegina</taxon>
        <taxon>IRL clade</taxon>
        <taxon>Fabeae</taxon>
        <taxon>Vicia</taxon>
    </lineage>
</organism>